<dbReference type="Proteomes" id="UP000607653">
    <property type="component" value="Unassembled WGS sequence"/>
</dbReference>
<evidence type="ECO:0000313" key="1">
    <source>
        <dbReference type="EMBL" id="DAD35673.1"/>
    </source>
</evidence>
<protein>
    <submittedName>
        <fullName evidence="1">Uncharacterized protein</fullName>
    </submittedName>
</protein>
<evidence type="ECO:0000313" key="2">
    <source>
        <dbReference type="Proteomes" id="UP000607653"/>
    </source>
</evidence>
<comment type="caution">
    <text evidence="1">The sequence shown here is derived from an EMBL/GenBank/DDBJ whole genome shotgun (WGS) entry which is preliminary data.</text>
</comment>
<dbReference type="AlphaFoldDB" id="A0A822YU85"/>
<name>A0A822YU85_NELNU</name>
<organism evidence="1 2">
    <name type="scientific">Nelumbo nucifera</name>
    <name type="common">Sacred lotus</name>
    <dbReference type="NCBI Taxonomy" id="4432"/>
    <lineage>
        <taxon>Eukaryota</taxon>
        <taxon>Viridiplantae</taxon>
        <taxon>Streptophyta</taxon>
        <taxon>Embryophyta</taxon>
        <taxon>Tracheophyta</taxon>
        <taxon>Spermatophyta</taxon>
        <taxon>Magnoliopsida</taxon>
        <taxon>Proteales</taxon>
        <taxon>Nelumbonaceae</taxon>
        <taxon>Nelumbo</taxon>
    </lineage>
</organism>
<dbReference type="EMBL" id="DUZY01000004">
    <property type="protein sequence ID" value="DAD35673.1"/>
    <property type="molecule type" value="Genomic_DNA"/>
</dbReference>
<sequence length="140" mass="15370">MLSLFHGHGPLSGCLRGNVVLGDISIFLLVIKFSMIFHGKSGTAAGLVITQDLSPAAGGSVADEIVRRWRNITAIINSKGQAFHGRRLCFREAKKKEDLPALCCRLPEEDFTGDAFSLRRLERIAEQGFGGLIWVETGEW</sequence>
<accession>A0A822YU85</accession>
<proteinExistence type="predicted"/>
<gene>
    <name evidence="1" type="ORF">HUJ06_006313</name>
</gene>
<reference evidence="1 2" key="1">
    <citation type="journal article" date="2020" name="Mol. Biol. Evol.">
        <title>Distinct Expression and Methylation Patterns for Genes with Different Fates following a Single Whole-Genome Duplication in Flowering Plants.</title>
        <authorList>
            <person name="Shi T."/>
            <person name="Rahmani R.S."/>
            <person name="Gugger P.F."/>
            <person name="Wang M."/>
            <person name="Li H."/>
            <person name="Zhang Y."/>
            <person name="Li Z."/>
            <person name="Wang Q."/>
            <person name="Van de Peer Y."/>
            <person name="Marchal K."/>
            <person name="Chen J."/>
        </authorList>
    </citation>
    <scope>NUCLEOTIDE SEQUENCE [LARGE SCALE GENOMIC DNA]</scope>
    <source>
        <tissue evidence="1">Leaf</tissue>
    </source>
</reference>
<keyword evidence="2" id="KW-1185">Reference proteome</keyword>